<feature type="compositionally biased region" description="Basic and acidic residues" evidence="2">
    <location>
        <begin position="200"/>
        <end position="211"/>
    </location>
</feature>
<keyword evidence="4" id="KW-1185">Reference proteome</keyword>
<keyword evidence="1" id="KW-0175">Coiled coil</keyword>
<feature type="coiled-coil region" evidence="1">
    <location>
        <begin position="105"/>
        <end position="132"/>
    </location>
</feature>
<dbReference type="AlphaFoldDB" id="A0A397UUC4"/>
<accession>A0A397UUC4</accession>
<dbReference type="Proteomes" id="UP000266673">
    <property type="component" value="Unassembled WGS sequence"/>
</dbReference>
<dbReference type="EMBL" id="QKWP01000896">
    <property type="protein sequence ID" value="RIB13725.1"/>
    <property type="molecule type" value="Genomic_DNA"/>
</dbReference>
<comment type="caution">
    <text evidence="3">The sequence shown here is derived from an EMBL/GenBank/DDBJ whole genome shotgun (WGS) entry which is preliminary data.</text>
</comment>
<evidence type="ECO:0000313" key="3">
    <source>
        <dbReference type="EMBL" id="RIB13725.1"/>
    </source>
</evidence>
<evidence type="ECO:0000313" key="4">
    <source>
        <dbReference type="Proteomes" id="UP000266673"/>
    </source>
</evidence>
<organism evidence="3 4">
    <name type="scientific">Gigaspora rosea</name>
    <dbReference type="NCBI Taxonomy" id="44941"/>
    <lineage>
        <taxon>Eukaryota</taxon>
        <taxon>Fungi</taxon>
        <taxon>Fungi incertae sedis</taxon>
        <taxon>Mucoromycota</taxon>
        <taxon>Glomeromycotina</taxon>
        <taxon>Glomeromycetes</taxon>
        <taxon>Diversisporales</taxon>
        <taxon>Gigasporaceae</taxon>
        <taxon>Gigaspora</taxon>
    </lineage>
</organism>
<feature type="region of interest" description="Disordered" evidence="2">
    <location>
        <begin position="176"/>
        <end position="211"/>
    </location>
</feature>
<gene>
    <name evidence="3" type="ORF">C2G38_2324672</name>
</gene>
<evidence type="ECO:0000256" key="2">
    <source>
        <dbReference type="SAM" id="MobiDB-lite"/>
    </source>
</evidence>
<sequence length="211" mass="24985">MMHSKRQPFTFQWFPYDGTNIPIKKINYIKMRPLFLIMKRVLLIKSITERLVRSKDNQQFLESRPQKRLYKKELIIVKFGVSREVILLAVDIGDSEIINLLQTYISRKKNKKKTYQEEKTNENRSLQELSKSINTIDVNHITSEEENYTNSDEINNDDCYTNNAIPDKEVTGSKVLQDIQNPAHIIERERPSKRRYMSSTEKERSREEPSS</sequence>
<dbReference type="OrthoDB" id="10614868at2759"/>
<evidence type="ECO:0000256" key="1">
    <source>
        <dbReference type="SAM" id="Coils"/>
    </source>
</evidence>
<proteinExistence type="predicted"/>
<name>A0A397UUC4_9GLOM</name>
<protein>
    <submittedName>
        <fullName evidence="3">Uncharacterized protein</fullName>
    </submittedName>
</protein>
<reference evidence="3 4" key="1">
    <citation type="submission" date="2018-06" db="EMBL/GenBank/DDBJ databases">
        <title>Comparative genomics reveals the genomic features of Rhizophagus irregularis, R. cerebriforme, R. diaphanum and Gigaspora rosea, and their symbiotic lifestyle signature.</title>
        <authorList>
            <person name="Morin E."/>
            <person name="San Clemente H."/>
            <person name="Chen E.C.H."/>
            <person name="De La Providencia I."/>
            <person name="Hainaut M."/>
            <person name="Kuo A."/>
            <person name="Kohler A."/>
            <person name="Murat C."/>
            <person name="Tang N."/>
            <person name="Roy S."/>
            <person name="Loubradou J."/>
            <person name="Henrissat B."/>
            <person name="Grigoriev I.V."/>
            <person name="Corradi N."/>
            <person name="Roux C."/>
            <person name="Martin F.M."/>
        </authorList>
    </citation>
    <scope>NUCLEOTIDE SEQUENCE [LARGE SCALE GENOMIC DNA]</scope>
    <source>
        <strain evidence="3 4">DAOM 194757</strain>
    </source>
</reference>